<dbReference type="PATRIC" id="fig|389348.3.peg.1042"/>
<dbReference type="STRING" id="389348.PNK_0948"/>
<reference evidence="3" key="1">
    <citation type="submission" date="2015-09" db="EMBL/GenBank/DDBJ databases">
        <authorList>
            <person name="Bertelli C."/>
        </authorList>
    </citation>
    <scope>NUCLEOTIDE SEQUENCE [LARGE SCALE GENOMIC DNA]</scope>
    <source>
        <strain evidence="3">KNic</strain>
    </source>
</reference>
<evidence type="ECO:0000313" key="2">
    <source>
        <dbReference type="EMBL" id="CUI16573.1"/>
    </source>
</evidence>
<feature type="coiled-coil region" evidence="1">
    <location>
        <begin position="236"/>
        <end position="267"/>
    </location>
</feature>
<evidence type="ECO:0000256" key="1">
    <source>
        <dbReference type="SAM" id="Coils"/>
    </source>
</evidence>
<organism evidence="2 3">
    <name type="scientific">Candidatus Protochlamydia naegleriophila</name>
    <dbReference type="NCBI Taxonomy" id="389348"/>
    <lineage>
        <taxon>Bacteria</taxon>
        <taxon>Pseudomonadati</taxon>
        <taxon>Chlamydiota</taxon>
        <taxon>Chlamydiia</taxon>
        <taxon>Parachlamydiales</taxon>
        <taxon>Parachlamydiaceae</taxon>
        <taxon>Candidatus Protochlamydia</taxon>
    </lineage>
</organism>
<dbReference type="RefSeq" id="WP_059060606.1">
    <property type="nucleotide sequence ID" value="NZ_LN879502.1"/>
</dbReference>
<dbReference type="Proteomes" id="UP000069902">
    <property type="component" value="Chromosome cPNK"/>
</dbReference>
<name>A0A0U5JBT7_9BACT</name>
<sequence>MIESMLSRWNPLNVFGLEMEYEDLILHPLQPNETLMQDSRGCIHRLKVPSKYSSTWEIIVFWIQTHLNKSGHLDAIDKLLSNFETNTLQSSFLVSKEFKVIKAKLECLKSLKNDYAFHYLHVGNPQAIERRLKAIEQKALSIFENSVQKTAYEQEEERKKAFLQFREEIDCYLAQLAKDHPLNLQKIRVLLLASPQHLIKLFEDHIAYTRSRLQKIEAFADQVDQLKQDHQGKFTIPFLKEQLRQLRIKLRREMENISLEMNVLIDNLKISYRMATFKEVIAELLISLYVDPEGVGNVRNGLIEGNLTSQIERVKRRLTKEIEHPRL</sequence>
<evidence type="ECO:0000313" key="3">
    <source>
        <dbReference type="Proteomes" id="UP000069902"/>
    </source>
</evidence>
<dbReference type="AlphaFoldDB" id="A0A0U5JBT7"/>
<keyword evidence="1" id="KW-0175">Coiled coil</keyword>
<dbReference type="InParanoid" id="A0A0U5JBT7"/>
<gene>
    <name evidence="2" type="ORF">PNK_0948</name>
</gene>
<dbReference type="KEGG" id="pnl:PNK_0948"/>
<dbReference type="EMBL" id="LN879502">
    <property type="protein sequence ID" value="CUI16573.1"/>
    <property type="molecule type" value="Genomic_DNA"/>
</dbReference>
<proteinExistence type="predicted"/>
<protein>
    <submittedName>
        <fullName evidence="2">Uncharacterized protein</fullName>
    </submittedName>
</protein>
<keyword evidence="3" id="KW-1185">Reference proteome</keyword>
<accession>A0A0U5JBT7</accession>